<dbReference type="Pfam" id="PF00172">
    <property type="entry name" value="Zn_clus"/>
    <property type="match status" value="1"/>
</dbReference>
<keyword evidence="8" id="KW-1185">Reference proteome</keyword>
<organism evidence="7 8">
    <name type="scientific">Fusarium longipes</name>
    <dbReference type="NCBI Taxonomy" id="694270"/>
    <lineage>
        <taxon>Eukaryota</taxon>
        <taxon>Fungi</taxon>
        <taxon>Dikarya</taxon>
        <taxon>Ascomycota</taxon>
        <taxon>Pezizomycotina</taxon>
        <taxon>Sordariomycetes</taxon>
        <taxon>Hypocreomycetidae</taxon>
        <taxon>Hypocreales</taxon>
        <taxon>Nectriaceae</taxon>
        <taxon>Fusarium</taxon>
    </lineage>
</organism>
<evidence type="ECO:0000256" key="2">
    <source>
        <dbReference type="ARBA" id="ARBA00022723"/>
    </source>
</evidence>
<proteinExistence type="predicted"/>
<dbReference type="CDD" id="cd00067">
    <property type="entry name" value="GAL4"/>
    <property type="match status" value="1"/>
</dbReference>
<evidence type="ECO:0000256" key="3">
    <source>
        <dbReference type="ARBA" id="ARBA00023125"/>
    </source>
</evidence>
<dbReference type="OrthoDB" id="4222821at2759"/>
<dbReference type="Gene3D" id="4.10.240.10">
    <property type="entry name" value="Zn(2)-C6 fungal-type DNA-binding domain"/>
    <property type="match status" value="1"/>
</dbReference>
<evidence type="ECO:0000259" key="6">
    <source>
        <dbReference type="PROSITE" id="PS50048"/>
    </source>
</evidence>
<dbReference type="PROSITE" id="PS50048">
    <property type="entry name" value="ZN2_CY6_FUNGAL_2"/>
    <property type="match status" value="1"/>
</dbReference>
<dbReference type="PANTHER" id="PTHR46910:SF3">
    <property type="entry name" value="HALOTOLERANCE PROTEIN 9-RELATED"/>
    <property type="match status" value="1"/>
</dbReference>
<evidence type="ECO:0000313" key="7">
    <source>
        <dbReference type="EMBL" id="RGP59466.1"/>
    </source>
</evidence>
<feature type="compositionally biased region" description="Low complexity" evidence="5">
    <location>
        <begin position="235"/>
        <end position="255"/>
    </location>
</feature>
<dbReference type="AlphaFoldDB" id="A0A395RH96"/>
<keyword evidence="2" id="KW-0479">Metal-binding</keyword>
<keyword evidence="3" id="KW-0238">DNA-binding</keyword>
<dbReference type="PROSITE" id="PS00463">
    <property type="entry name" value="ZN2_CY6_FUNGAL_1"/>
    <property type="match status" value="1"/>
</dbReference>
<dbReference type="STRING" id="694270.A0A395RH96"/>
<dbReference type="InterPro" id="IPR050987">
    <property type="entry name" value="AtrR-like"/>
</dbReference>
<protein>
    <recommendedName>
        <fullName evidence="6">Zn(2)-C6 fungal-type domain-containing protein</fullName>
    </recommendedName>
</protein>
<dbReference type="GO" id="GO:0008270">
    <property type="term" value="F:zinc ion binding"/>
    <property type="evidence" value="ECO:0007669"/>
    <property type="project" value="InterPro"/>
</dbReference>
<evidence type="ECO:0000256" key="1">
    <source>
        <dbReference type="ARBA" id="ARBA00004123"/>
    </source>
</evidence>
<feature type="region of interest" description="Disordered" evidence="5">
    <location>
        <begin position="235"/>
        <end position="257"/>
    </location>
</feature>
<keyword evidence="4" id="KW-0539">Nucleus</keyword>
<dbReference type="GO" id="GO:0003677">
    <property type="term" value="F:DNA binding"/>
    <property type="evidence" value="ECO:0007669"/>
    <property type="project" value="UniProtKB-KW"/>
</dbReference>
<dbReference type="Proteomes" id="UP000266234">
    <property type="component" value="Unassembled WGS sequence"/>
</dbReference>
<feature type="domain" description="Zn(2)-C6 fungal-type" evidence="6">
    <location>
        <begin position="15"/>
        <end position="46"/>
    </location>
</feature>
<accession>A0A395RH96</accession>
<name>A0A395RH96_9HYPO</name>
<dbReference type="GO" id="GO:0000981">
    <property type="term" value="F:DNA-binding transcription factor activity, RNA polymerase II-specific"/>
    <property type="evidence" value="ECO:0007669"/>
    <property type="project" value="InterPro"/>
</dbReference>
<reference evidence="7 8" key="1">
    <citation type="journal article" date="2018" name="PLoS Pathog.">
        <title>Evolution of structural diversity of trichothecenes, a family of toxins produced by plant pathogenic and entomopathogenic fungi.</title>
        <authorList>
            <person name="Proctor R.H."/>
            <person name="McCormick S.P."/>
            <person name="Kim H.S."/>
            <person name="Cardoza R.E."/>
            <person name="Stanley A.M."/>
            <person name="Lindo L."/>
            <person name="Kelly A."/>
            <person name="Brown D.W."/>
            <person name="Lee T."/>
            <person name="Vaughan M.M."/>
            <person name="Alexander N.J."/>
            <person name="Busman M."/>
            <person name="Gutierrez S."/>
        </authorList>
    </citation>
    <scope>NUCLEOTIDE SEQUENCE [LARGE SCALE GENOMIC DNA]</scope>
    <source>
        <strain evidence="7 8">NRRL 20695</strain>
    </source>
</reference>
<dbReference type="PANTHER" id="PTHR46910">
    <property type="entry name" value="TRANSCRIPTION FACTOR PDR1"/>
    <property type="match status" value="1"/>
</dbReference>
<comment type="subcellular location">
    <subcellularLocation>
        <location evidence="1">Nucleus</location>
    </subcellularLocation>
</comment>
<dbReference type="GO" id="GO:0005634">
    <property type="term" value="C:nucleus"/>
    <property type="evidence" value="ECO:0007669"/>
    <property type="project" value="UniProtKB-SubCell"/>
</dbReference>
<dbReference type="InterPro" id="IPR036864">
    <property type="entry name" value="Zn2-C6_fun-type_DNA-bd_sf"/>
</dbReference>
<evidence type="ECO:0000313" key="8">
    <source>
        <dbReference type="Proteomes" id="UP000266234"/>
    </source>
</evidence>
<evidence type="ECO:0000256" key="5">
    <source>
        <dbReference type="SAM" id="MobiDB-lite"/>
    </source>
</evidence>
<sequence>MHTTPSTHPNQIRSACERCRRQKLRCSRPVGPIATCARCSRLNLTCQAGLQRRVGRPPKKDDMVETAEIVPHSGRNSPQPTDDGMQFIQGLLDDSTWNLDPFCGYTPESLPFPMETWPSVQTLDAPDVEQPVIRPSEQLFEKLSKLNADIHRGREFTSQFTSHFDLHDFICNVNDTMNGYQNVQMALRTSQDFLVVLKSLHRQLGVRNVSCYGRQPYTNKTIMALTAHMSTYTSSPSPSLSSSGGTTPTSESATPQLPPVFDSPTMFLIISCYVQLIKHLEFIVKSVLSSISDPQRDLIDSAPMAFAEVPLIEPSTQFVLFFELLRHVVSQINLLIGLPSSWSNKSAWTGLMTCQRYKDMLNSELGAVEDGWTTRPDKLIELNRRTKGMLDELSMIGVY</sequence>
<evidence type="ECO:0000256" key="4">
    <source>
        <dbReference type="ARBA" id="ARBA00023242"/>
    </source>
</evidence>
<dbReference type="SUPFAM" id="SSF57701">
    <property type="entry name" value="Zn2/Cys6 DNA-binding domain"/>
    <property type="match status" value="1"/>
</dbReference>
<dbReference type="InterPro" id="IPR001138">
    <property type="entry name" value="Zn2Cys6_DnaBD"/>
</dbReference>
<gene>
    <name evidence="7" type="ORF">FLONG3_11184</name>
</gene>
<dbReference type="EMBL" id="PXOG01000378">
    <property type="protein sequence ID" value="RGP59466.1"/>
    <property type="molecule type" value="Genomic_DNA"/>
</dbReference>
<comment type="caution">
    <text evidence="7">The sequence shown here is derived from an EMBL/GenBank/DDBJ whole genome shotgun (WGS) entry which is preliminary data.</text>
</comment>